<dbReference type="GO" id="GO:0005886">
    <property type="term" value="C:plasma membrane"/>
    <property type="evidence" value="ECO:0007669"/>
    <property type="project" value="UniProtKB-SubCell"/>
</dbReference>
<feature type="transmembrane region" description="Helical" evidence="6">
    <location>
        <begin position="323"/>
        <end position="349"/>
    </location>
</feature>
<dbReference type="InterPro" id="IPR011701">
    <property type="entry name" value="MFS"/>
</dbReference>
<protein>
    <submittedName>
        <fullName evidence="8">MFS transporter</fullName>
    </submittedName>
</protein>
<feature type="transmembrane region" description="Helical" evidence="6">
    <location>
        <begin position="269"/>
        <end position="287"/>
    </location>
</feature>
<gene>
    <name evidence="8" type="ORF">GCM10010911_02290</name>
</gene>
<feature type="transmembrane region" description="Helical" evidence="6">
    <location>
        <begin position="361"/>
        <end position="383"/>
    </location>
</feature>
<dbReference type="GO" id="GO:0022857">
    <property type="term" value="F:transmembrane transporter activity"/>
    <property type="evidence" value="ECO:0007669"/>
    <property type="project" value="InterPro"/>
</dbReference>
<feature type="transmembrane region" description="Helical" evidence="6">
    <location>
        <begin position="395"/>
        <end position="418"/>
    </location>
</feature>
<dbReference type="RefSeq" id="WP_188988327.1">
    <property type="nucleotide sequence ID" value="NZ_BMHP01000001.1"/>
</dbReference>
<evidence type="ECO:0000256" key="3">
    <source>
        <dbReference type="ARBA" id="ARBA00022692"/>
    </source>
</evidence>
<reference evidence="8" key="2">
    <citation type="submission" date="2020-09" db="EMBL/GenBank/DDBJ databases">
        <authorList>
            <person name="Sun Q."/>
            <person name="Zhou Y."/>
        </authorList>
    </citation>
    <scope>NUCLEOTIDE SEQUENCE</scope>
    <source>
        <strain evidence="8">CGMCC 1.15178</strain>
    </source>
</reference>
<feature type="transmembrane region" description="Helical" evidence="6">
    <location>
        <begin position="160"/>
        <end position="178"/>
    </location>
</feature>
<feature type="transmembrane region" description="Helical" evidence="6">
    <location>
        <begin position="88"/>
        <end position="111"/>
    </location>
</feature>
<keyword evidence="2" id="KW-0813">Transport</keyword>
<dbReference type="AlphaFoldDB" id="A0A916YKA4"/>
<evidence type="ECO:0000313" key="8">
    <source>
        <dbReference type="EMBL" id="GGD48350.1"/>
    </source>
</evidence>
<accession>A0A916YKA4</accession>
<keyword evidence="3 6" id="KW-0812">Transmembrane</keyword>
<evidence type="ECO:0000256" key="6">
    <source>
        <dbReference type="SAM" id="Phobius"/>
    </source>
</evidence>
<keyword evidence="5 6" id="KW-0472">Membrane</keyword>
<keyword evidence="4 6" id="KW-1133">Transmembrane helix</keyword>
<feature type="transmembrane region" description="Helical" evidence="6">
    <location>
        <begin position="117"/>
        <end position="139"/>
    </location>
</feature>
<dbReference type="PROSITE" id="PS50850">
    <property type="entry name" value="MFS"/>
    <property type="match status" value="1"/>
</dbReference>
<dbReference type="Pfam" id="PF07690">
    <property type="entry name" value="MFS_1"/>
    <property type="match status" value="1"/>
</dbReference>
<dbReference type="EMBL" id="BMHP01000001">
    <property type="protein sequence ID" value="GGD48350.1"/>
    <property type="molecule type" value="Genomic_DNA"/>
</dbReference>
<dbReference type="PANTHER" id="PTHR23526:SF2">
    <property type="entry name" value="MAJOR FACILITATOR SUPERFAMILY (MFS) PROFILE DOMAIN-CONTAINING PROTEIN"/>
    <property type="match status" value="1"/>
</dbReference>
<feature type="transmembrane region" description="Helical" evidence="6">
    <location>
        <begin position="21"/>
        <end position="41"/>
    </location>
</feature>
<organism evidence="8 9">
    <name type="scientific">Paenibacillus nasutitermitis</name>
    <dbReference type="NCBI Taxonomy" id="1652958"/>
    <lineage>
        <taxon>Bacteria</taxon>
        <taxon>Bacillati</taxon>
        <taxon>Bacillota</taxon>
        <taxon>Bacilli</taxon>
        <taxon>Bacillales</taxon>
        <taxon>Paenibacillaceae</taxon>
        <taxon>Paenibacillus</taxon>
    </lineage>
</organism>
<dbReference type="InterPro" id="IPR052528">
    <property type="entry name" value="Sugar_transport-like"/>
</dbReference>
<evidence type="ECO:0000256" key="2">
    <source>
        <dbReference type="ARBA" id="ARBA00022448"/>
    </source>
</evidence>
<name>A0A916YKA4_9BACL</name>
<dbReference type="InterPro" id="IPR036259">
    <property type="entry name" value="MFS_trans_sf"/>
</dbReference>
<proteinExistence type="predicted"/>
<dbReference type="Gene3D" id="1.20.1250.20">
    <property type="entry name" value="MFS general substrate transporter like domains"/>
    <property type="match status" value="1"/>
</dbReference>
<evidence type="ECO:0000259" key="7">
    <source>
        <dbReference type="PROSITE" id="PS50850"/>
    </source>
</evidence>
<dbReference type="SUPFAM" id="SSF103473">
    <property type="entry name" value="MFS general substrate transporter"/>
    <property type="match status" value="1"/>
</dbReference>
<evidence type="ECO:0000256" key="5">
    <source>
        <dbReference type="ARBA" id="ARBA00023136"/>
    </source>
</evidence>
<dbReference type="Proteomes" id="UP000612456">
    <property type="component" value="Unassembled WGS sequence"/>
</dbReference>
<comment type="subcellular location">
    <subcellularLocation>
        <location evidence="1">Cell membrane</location>
        <topology evidence="1">Multi-pass membrane protein</topology>
    </subcellularLocation>
</comment>
<evidence type="ECO:0000256" key="4">
    <source>
        <dbReference type="ARBA" id="ARBA00022989"/>
    </source>
</evidence>
<feature type="transmembrane region" description="Helical" evidence="6">
    <location>
        <begin position="299"/>
        <end position="317"/>
    </location>
</feature>
<evidence type="ECO:0000256" key="1">
    <source>
        <dbReference type="ARBA" id="ARBA00004651"/>
    </source>
</evidence>
<evidence type="ECO:0000313" key="9">
    <source>
        <dbReference type="Proteomes" id="UP000612456"/>
    </source>
</evidence>
<dbReference type="InterPro" id="IPR020846">
    <property type="entry name" value="MFS_dom"/>
</dbReference>
<dbReference type="PANTHER" id="PTHR23526">
    <property type="entry name" value="INTEGRAL MEMBRANE TRANSPORT PROTEIN-RELATED"/>
    <property type="match status" value="1"/>
</dbReference>
<keyword evidence="9" id="KW-1185">Reference proteome</keyword>
<sequence>MSFWLHLISVFRRKKLSDQRRGLLTSIMEGIPATIIGNLLGGPMLTIYIVFLGGTSADVGLAVAIPQLANLVQLIAAFSMQRFNNRRLLLTIFGVSHRIIWVATGLIPFFVTEELRVPLFIGMFLVSFVCASTSGMFFTSMIADMVPVKVRGRYFGIRNTIHWAFASISLLVGGQILEHFNEESGFVILFVISALCTVWNAFELRRYPNLPFERSTATSSAALFLKPLKDFVYMKAVIFIAFFILLQNVAIPLFSYVMLEILEISKWRITVITTVQMVSMMFSYYYWGTLNTRFATRTLLLWTLPIISFSCMLWAGIEFLPALLVLIVVHGALGFGLGGFNLLVFNLIIGDTPKSDRPMYVAVYSALTGITGFIGPLTGGYIYNWIAESPFWLQSYGISFLFGTAMLALSLTVGPMVFRTRRGI</sequence>
<reference evidence="8" key="1">
    <citation type="journal article" date="2014" name="Int. J. Syst. Evol. Microbiol.">
        <title>Complete genome sequence of Corynebacterium casei LMG S-19264T (=DSM 44701T), isolated from a smear-ripened cheese.</title>
        <authorList>
            <consortium name="US DOE Joint Genome Institute (JGI-PGF)"/>
            <person name="Walter F."/>
            <person name="Albersmeier A."/>
            <person name="Kalinowski J."/>
            <person name="Ruckert C."/>
        </authorList>
    </citation>
    <scope>NUCLEOTIDE SEQUENCE</scope>
    <source>
        <strain evidence="8">CGMCC 1.15178</strain>
    </source>
</reference>
<comment type="caution">
    <text evidence="8">The sequence shown here is derived from an EMBL/GenBank/DDBJ whole genome shotgun (WGS) entry which is preliminary data.</text>
</comment>
<feature type="transmembrane region" description="Helical" evidence="6">
    <location>
        <begin position="184"/>
        <end position="202"/>
    </location>
</feature>
<feature type="domain" description="Major facilitator superfamily (MFS) profile" evidence="7">
    <location>
        <begin position="233"/>
        <end position="424"/>
    </location>
</feature>
<feature type="transmembrane region" description="Helical" evidence="6">
    <location>
        <begin position="236"/>
        <end position="257"/>
    </location>
</feature>